<feature type="domain" description="CBS" evidence="12">
    <location>
        <begin position="447"/>
        <end position="503"/>
    </location>
</feature>
<reference evidence="13 14" key="1">
    <citation type="submission" date="2020-05" db="EMBL/GenBank/DDBJ databases">
        <authorList>
            <person name="Niu N."/>
        </authorList>
    </citation>
    <scope>NUCLEOTIDE SEQUENCE [LARGE SCALE GENOMIC DNA]</scope>
    <source>
        <strain evidence="13 14">3340-03</strain>
    </source>
</reference>
<keyword evidence="2" id="KW-0813">Transport</keyword>
<evidence type="ECO:0000256" key="8">
    <source>
        <dbReference type="ARBA" id="ARBA00023214"/>
    </source>
</evidence>
<dbReference type="GO" id="GO:0034707">
    <property type="term" value="C:chloride channel complex"/>
    <property type="evidence" value="ECO:0007669"/>
    <property type="project" value="UniProtKB-KW"/>
</dbReference>
<keyword evidence="3 11" id="KW-0812">Transmembrane</keyword>
<keyword evidence="7" id="KW-0869">Chloride channel</keyword>
<dbReference type="InterPro" id="IPR050368">
    <property type="entry name" value="ClC-type_chloride_channel"/>
</dbReference>
<dbReference type="GO" id="GO:0005254">
    <property type="term" value="F:chloride channel activity"/>
    <property type="evidence" value="ECO:0007669"/>
    <property type="project" value="UniProtKB-KW"/>
</dbReference>
<feature type="transmembrane region" description="Helical" evidence="11">
    <location>
        <begin position="195"/>
        <end position="220"/>
    </location>
</feature>
<feature type="transmembrane region" description="Helical" evidence="11">
    <location>
        <begin position="337"/>
        <end position="356"/>
    </location>
</feature>
<feature type="transmembrane region" description="Helical" evidence="11">
    <location>
        <begin position="232"/>
        <end position="254"/>
    </location>
</feature>
<dbReference type="Proteomes" id="UP000537862">
    <property type="component" value="Unassembled WGS sequence"/>
</dbReference>
<keyword evidence="9" id="KW-0407">Ion channel</keyword>
<keyword evidence="14" id="KW-1185">Reference proteome</keyword>
<organism evidence="13 14">
    <name type="scientific">Pelistega suis</name>
    <dbReference type="NCBI Taxonomy" id="1631957"/>
    <lineage>
        <taxon>Bacteria</taxon>
        <taxon>Pseudomonadati</taxon>
        <taxon>Pseudomonadota</taxon>
        <taxon>Betaproteobacteria</taxon>
        <taxon>Burkholderiales</taxon>
        <taxon>Alcaligenaceae</taxon>
        <taxon>Pelistega</taxon>
    </lineage>
</organism>
<evidence type="ECO:0000256" key="10">
    <source>
        <dbReference type="PROSITE-ProRule" id="PRU00703"/>
    </source>
</evidence>
<feature type="transmembrane region" description="Helical" evidence="11">
    <location>
        <begin position="12"/>
        <end position="37"/>
    </location>
</feature>
<evidence type="ECO:0000256" key="6">
    <source>
        <dbReference type="ARBA" id="ARBA00023136"/>
    </source>
</evidence>
<feature type="transmembrane region" description="Helical" evidence="11">
    <location>
        <begin position="68"/>
        <end position="85"/>
    </location>
</feature>
<proteinExistence type="predicted"/>
<feature type="transmembrane region" description="Helical" evidence="11">
    <location>
        <begin position="362"/>
        <end position="389"/>
    </location>
</feature>
<keyword evidence="5" id="KW-0406">Ion transport</keyword>
<dbReference type="Pfam" id="PF00654">
    <property type="entry name" value="Voltage_CLC"/>
    <property type="match status" value="1"/>
</dbReference>
<keyword evidence="8" id="KW-0868">Chloride</keyword>
<evidence type="ECO:0000313" key="13">
    <source>
        <dbReference type="EMBL" id="NOL51472.1"/>
    </source>
</evidence>
<sequence>MRFRSFLANKPVLFTQAAILVWAAILGIAGALTTAAFHESIKLLQVLHSGVSGDAVEIAGGWTVAERLLIPTVGGLIAGLCLYLASRIKVDANSDYMEAVAIGDGRLSLRQGMLRVFSSLSVSASGWSLGREGPIIHLAAMVGSALGRFFRLAPTHLRLLVACGASAGVAAAYFAPIAGALLVAEIVLGSMASHILAPLLVASASSFITISSLGYQSWLYEIPAIELVGTRYIWIAVLIGLLSGVLSPLFLKYLDVCRHLFAKLKLPQVLCFGLGGFLLGLVFIVESWAAGKGDALIHSYLTQPWGLSAIAIILLLKVISTGLSVGAGAVGGVITPVMLVGASVSLFILQLLSIIFPEMSVYAPLVVLIGMGSFLGAATSAPLLAVVLIVEMSHSFSVIAPLILATVLAYFVSRKITGRVMFEVIEQRDKSDAVRLALSKLKVKGLLHPTNTILGPQNTLQDAVDLFTEQSVRFIYIVNEQQEYLGAIAHTNITRVLLSRQDLSGSIPPDLIERTYLEPLHIGMNLDQAQDAFVNFAGERLPVVDLNDPPRLLGVVYKSDVLRKYSELKQLNDRSVQTAVDIRLS</sequence>
<dbReference type="InterPro" id="IPR014743">
    <property type="entry name" value="Cl-channel_core"/>
</dbReference>
<feature type="transmembrane region" description="Helical" evidence="11">
    <location>
        <begin position="159"/>
        <end position="183"/>
    </location>
</feature>
<dbReference type="SUPFAM" id="SSF81340">
    <property type="entry name" value="Clc chloride channel"/>
    <property type="match status" value="1"/>
</dbReference>
<dbReference type="Gene3D" id="1.10.3080.10">
    <property type="entry name" value="Clc chloride channel"/>
    <property type="match status" value="1"/>
</dbReference>
<evidence type="ECO:0000256" key="1">
    <source>
        <dbReference type="ARBA" id="ARBA00004141"/>
    </source>
</evidence>
<evidence type="ECO:0000256" key="5">
    <source>
        <dbReference type="ARBA" id="ARBA00023065"/>
    </source>
</evidence>
<dbReference type="SUPFAM" id="SSF54631">
    <property type="entry name" value="CBS-domain pair"/>
    <property type="match status" value="1"/>
</dbReference>
<feature type="transmembrane region" description="Helical" evidence="11">
    <location>
        <begin position="266"/>
        <end position="285"/>
    </location>
</feature>
<dbReference type="RefSeq" id="WP_246226037.1">
    <property type="nucleotide sequence ID" value="NZ_JABGBN010000002.1"/>
</dbReference>
<feature type="transmembrane region" description="Helical" evidence="11">
    <location>
        <begin position="135"/>
        <end position="153"/>
    </location>
</feature>
<dbReference type="PANTHER" id="PTHR43427">
    <property type="entry name" value="CHLORIDE CHANNEL PROTEIN CLC-E"/>
    <property type="match status" value="1"/>
</dbReference>
<dbReference type="PROSITE" id="PS51371">
    <property type="entry name" value="CBS"/>
    <property type="match status" value="1"/>
</dbReference>
<comment type="caution">
    <text evidence="13">The sequence shown here is derived from an EMBL/GenBank/DDBJ whole genome shotgun (WGS) entry which is preliminary data.</text>
</comment>
<dbReference type="PANTHER" id="PTHR43427:SF6">
    <property type="entry name" value="CHLORIDE CHANNEL PROTEIN CLC-E"/>
    <property type="match status" value="1"/>
</dbReference>
<dbReference type="AlphaFoldDB" id="A0A849P6R5"/>
<gene>
    <name evidence="13" type="ORF">HKX39_04670</name>
</gene>
<protein>
    <submittedName>
        <fullName evidence="13">ClcB-like voltage-gated chloride channel protein</fullName>
    </submittedName>
</protein>
<evidence type="ECO:0000256" key="2">
    <source>
        <dbReference type="ARBA" id="ARBA00022448"/>
    </source>
</evidence>
<evidence type="ECO:0000259" key="12">
    <source>
        <dbReference type="PROSITE" id="PS51371"/>
    </source>
</evidence>
<dbReference type="CDD" id="cd00400">
    <property type="entry name" value="Voltage_gated_ClC"/>
    <property type="match status" value="1"/>
</dbReference>
<dbReference type="NCBIfam" id="NF002505">
    <property type="entry name" value="PRK01862.1"/>
    <property type="match status" value="1"/>
</dbReference>
<dbReference type="CDD" id="cd02205">
    <property type="entry name" value="CBS_pair_SF"/>
    <property type="match status" value="1"/>
</dbReference>
<feature type="transmembrane region" description="Helical" evidence="11">
    <location>
        <begin position="396"/>
        <end position="413"/>
    </location>
</feature>
<keyword evidence="10" id="KW-0129">CBS domain</keyword>
<evidence type="ECO:0000313" key="14">
    <source>
        <dbReference type="Proteomes" id="UP000537862"/>
    </source>
</evidence>
<name>A0A849P6R5_9BURK</name>
<dbReference type="Gene3D" id="3.10.580.10">
    <property type="entry name" value="CBS-domain"/>
    <property type="match status" value="1"/>
</dbReference>
<keyword evidence="6 11" id="KW-0472">Membrane</keyword>
<evidence type="ECO:0000256" key="11">
    <source>
        <dbReference type="SAM" id="Phobius"/>
    </source>
</evidence>
<keyword evidence="4 11" id="KW-1133">Transmembrane helix</keyword>
<dbReference type="InterPro" id="IPR001807">
    <property type="entry name" value="ClC"/>
</dbReference>
<evidence type="ECO:0000256" key="9">
    <source>
        <dbReference type="ARBA" id="ARBA00023303"/>
    </source>
</evidence>
<dbReference type="EMBL" id="JABGBN010000002">
    <property type="protein sequence ID" value="NOL51472.1"/>
    <property type="molecule type" value="Genomic_DNA"/>
</dbReference>
<dbReference type="PRINTS" id="PR00762">
    <property type="entry name" value="CLCHANNEL"/>
</dbReference>
<accession>A0A849P6R5</accession>
<evidence type="ECO:0000256" key="3">
    <source>
        <dbReference type="ARBA" id="ARBA00022692"/>
    </source>
</evidence>
<comment type="subcellular location">
    <subcellularLocation>
        <location evidence="1">Membrane</location>
        <topology evidence="1">Multi-pass membrane protein</topology>
    </subcellularLocation>
</comment>
<dbReference type="Pfam" id="PF00571">
    <property type="entry name" value="CBS"/>
    <property type="match status" value="1"/>
</dbReference>
<dbReference type="InterPro" id="IPR046342">
    <property type="entry name" value="CBS_dom_sf"/>
</dbReference>
<dbReference type="InterPro" id="IPR000644">
    <property type="entry name" value="CBS_dom"/>
</dbReference>
<evidence type="ECO:0000256" key="7">
    <source>
        <dbReference type="ARBA" id="ARBA00023173"/>
    </source>
</evidence>
<dbReference type="GO" id="GO:0005886">
    <property type="term" value="C:plasma membrane"/>
    <property type="evidence" value="ECO:0007669"/>
    <property type="project" value="TreeGrafter"/>
</dbReference>
<feature type="transmembrane region" description="Helical" evidence="11">
    <location>
        <begin position="305"/>
        <end position="330"/>
    </location>
</feature>
<evidence type="ECO:0000256" key="4">
    <source>
        <dbReference type="ARBA" id="ARBA00022989"/>
    </source>
</evidence>